<reference evidence="1" key="1">
    <citation type="submission" date="2016-10" db="EMBL/GenBank/DDBJ databases">
        <title>Sequence of Gallionella enrichment culture.</title>
        <authorList>
            <person name="Poehlein A."/>
            <person name="Muehling M."/>
            <person name="Daniel R."/>
        </authorList>
    </citation>
    <scope>NUCLEOTIDE SEQUENCE</scope>
</reference>
<organism evidence="1">
    <name type="scientific">mine drainage metagenome</name>
    <dbReference type="NCBI Taxonomy" id="410659"/>
    <lineage>
        <taxon>unclassified sequences</taxon>
        <taxon>metagenomes</taxon>
        <taxon>ecological metagenomes</taxon>
    </lineage>
</organism>
<comment type="caution">
    <text evidence="1">The sequence shown here is derived from an EMBL/GenBank/DDBJ whole genome shotgun (WGS) entry which is preliminary data.</text>
</comment>
<proteinExistence type="predicted"/>
<dbReference type="AlphaFoldDB" id="A0A1J5SCD8"/>
<protein>
    <submittedName>
        <fullName evidence="1">Uncharacterized protein</fullName>
    </submittedName>
</protein>
<dbReference type="EMBL" id="MLJW01000046">
    <property type="protein sequence ID" value="OIR06023.1"/>
    <property type="molecule type" value="Genomic_DNA"/>
</dbReference>
<gene>
    <name evidence="1" type="ORF">GALL_118200</name>
</gene>
<accession>A0A1J5SCD8</accession>
<evidence type="ECO:0000313" key="1">
    <source>
        <dbReference type="EMBL" id="OIR06023.1"/>
    </source>
</evidence>
<name>A0A1J5SCD8_9ZZZZ</name>
<sequence length="64" mass="6926">MSKKSVSGKGQSNTGDFCPVTCTMKELEKRIRETKKSDYGLSKFLEGVRHCRIIMAAATGGAVS</sequence>